<dbReference type="Pfam" id="PF05593">
    <property type="entry name" value="RHS_repeat"/>
    <property type="match status" value="2"/>
</dbReference>
<keyword evidence="1" id="KW-0677">Repeat</keyword>
<accession>A0A167HL88</accession>
<dbReference type="InterPro" id="IPR050708">
    <property type="entry name" value="T6SS_VgrG/RHS"/>
</dbReference>
<dbReference type="PANTHER" id="PTHR32305">
    <property type="match status" value="1"/>
</dbReference>
<dbReference type="Pfam" id="PF20148">
    <property type="entry name" value="DUF6531"/>
    <property type="match status" value="1"/>
</dbReference>
<dbReference type="Gene3D" id="2.180.10.10">
    <property type="entry name" value="RHS repeat-associated core"/>
    <property type="match status" value="3"/>
</dbReference>
<sequence>MMLANKHFTPILGIDIHIVIIPPGVPTPIPHPFIGMVMDPMDYIPYIGSTTNVNAVPRGNSGVSGVLGTYFHIPMGGPFAMAPLIGHDSLNFFGSNRVAVDGNYFSAAGFMLMTCNDLGLPLIITPGKKPKKPNLSRYLPTSATLPMGGGKPVMVGGPYVPDVMGMLMQMAVGFGFGKLMKKGGKMLNKALKKFPATKGLQKKLCKMGFEPVDLVTGRMVYDGEDFSIPGIIPVRWERNWYSDSDYSGLMGHGFHCNYDVALHIEASDDAIVMRLPDGRVMAFPYLIAEGNSYYDRSEKMTLTCIDSHTYTVEDHNENLIYTFKKKTDTLFKPSRLSNEDGFKVTFVHNAAHVLERIIDTAGRLIDIATDSQGRATKITATHEGNVRELISYRYNDEGDLTHIIDALGQPTVMEYENHLMVKKTDRNGQAFYWKYDGKTTGAKCIRTWGDDGILAGHIDYRKGHNIVTNSLGAETIYYFNSLHLCTQVTDAEGGHIFHEYTDFMEPYRDINQEGNVTGYTYNARGNLTGIHQPDGSIITFAYDDKDRLILTQDPIGGATIRAYKNERLHATIAPDGGVTSFTYNEKGLINTVHDNANNVTNLLYDSDHNLKEMELPNGASSTWVYDAWGRCVQTTNPEKHKQQFFYDELDRIQKIQQADKNTIKLKYNAYDEVIETVDSKRHKIHFDYTPLGSLKLREENGAKVHFKYNTEEELVAINNEHEEFYYFGRNAKGEIINETGFDGLRRDYFRDRAGKVLKVQRPEERFTEYEYDLNGKITRAEYYDGTWETYSYDRAGNLIEARNQNTHVILERDNAGRIIKETQDGHTVESQYDKLSNRTKVTSSLDASINIDRNKFGFINGVSASATSTNNSLLSASDEPILDKGMQGDAKTKDGLWTASFKHNSIGQEVERSLPGGIVSKMEYDHAGRPIAQKVSRQNRELRNRSYTWDANDQLRKMVNEISGGKVNYGHDEFGNLAWAQYEDKQMDYKLPDEVGNLYRSKGQKDRKYGKGGQLLEADGNKFKYDLEGNLIKKITPKGNWKYEWFGNGMLRSVITSEGKKVEFEYDALGRRTAKIKPTHKGGKITRFVWDGNTPLHEWKYNLNDRPQLVVNEDGVLENDRPEPLDKLVTWVFDEGTFKPAAKIIDGHSYSIVTDYLGTPVEMYNEAGEKTWEVEYDIYGKVRTLAKGSLNDCPFRYQGQYEDEETGLYYNRFRYYSADEGVYLSQDPIGLAGGMPTLYSYVKDINFYVDKFGLSDCSVKVGHKIGPRSTVKRIKLGTNGKSIVIGRNMGDRVIPSAKNIDADYWKGFDETLPDELNLANNKKWLEDKILEGNTVIDIGLDPKYVNLGGPGSKTKGAFYSMETQIAFGKKW</sequence>
<dbReference type="PANTHER" id="PTHR32305:SF15">
    <property type="entry name" value="PROTEIN RHSA-RELATED"/>
    <property type="match status" value="1"/>
</dbReference>
<dbReference type="InterPro" id="IPR006530">
    <property type="entry name" value="YD"/>
</dbReference>
<dbReference type="NCBIfam" id="TIGR01643">
    <property type="entry name" value="YD_repeat_2x"/>
    <property type="match status" value="3"/>
</dbReference>
<proteinExistence type="predicted"/>
<organism evidence="4 5">
    <name type="scientific">Cochleicola gelatinilyticus</name>
    <dbReference type="NCBI Taxonomy" id="1763537"/>
    <lineage>
        <taxon>Bacteria</taxon>
        <taxon>Pseudomonadati</taxon>
        <taxon>Bacteroidota</taxon>
        <taxon>Flavobacteriia</taxon>
        <taxon>Flavobacteriales</taxon>
        <taxon>Flavobacteriaceae</taxon>
        <taxon>Cochleicola</taxon>
    </lineage>
</organism>
<gene>
    <name evidence="4" type="ORF">ULVI_09115</name>
</gene>
<dbReference type="InterPro" id="IPR022385">
    <property type="entry name" value="Rhs_assc_core"/>
</dbReference>
<dbReference type="InterPro" id="IPR031325">
    <property type="entry name" value="RHS_repeat"/>
</dbReference>
<feature type="domain" description="DUF6531" evidence="2">
    <location>
        <begin position="210"/>
        <end position="283"/>
    </location>
</feature>
<dbReference type="CDD" id="cd14740">
    <property type="entry name" value="PAAR_4"/>
    <property type="match status" value="1"/>
</dbReference>
<dbReference type="InterPro" id="IPR056823">
    <property type="entry name" value="TEN-like_YD-shell"/>
</dbReference>
<dbReference type="Proteomes" id="UP000077013">
    <property type="component" value="Unassembled WGS sequence"/>
</dbReference>
<evidence type="ECO:0008006" key="6">
    <source>
        <dbReference type="Google" id="ProtNLM"/>
    </source>
</evidence>
<reference evidence="4 5" key="1">
    <citation type="submission" date="2016-02" db="EMBL/GenBank/DDBJ databases">
        <title>Ulvibacter sp. LPB0005, isolated from Thais luteostoma.</title>
        <authorList>
            <person name="Shin S.-K."/>
            <person name="Yi H."/>
        </authorList>
    </citation>
    <scope>NUCLEOTIDE SEQUENCE [LARGE SCALE GENOMIC DNA]</scope>
    <source>
        <strain evidence="4 5">LPB0005</strain>
    </source>
</reference>
<evidence type="ECO:0000313" key="5">
    <source>
        <dbReference type="Proteomes" id="UP000077013"/>
    </source>
</evidence>
<name>A0A167HL88_9FLAO</name>
<keyword evidence="5" id="KW-1185">Reference proteome</keyword>
<feature type="domain" description="Teneurin-like YD-shell" evidence="3">
    <location>
        <begin position="308"/>
        <end position="437"/>
    </location>
</feature>
<evidence type="ECO:0000259" key="3">
    <source>
        <dbReference type="Pfam" id="PF25023"/>
    </source>
</evidence>
<comment type="caution">
    <text evidence="4">The sequence shown here is derived from an EMBL/GenBank/DDBJ whole genome shotgun (WGS) entry which is preliminary data.</text>
</comment>
<evidence type="ECO:0000259" key="2">
    <source>
        <dbReference type="Pfam" id="PF20148"/>
    </source>
</evidence>
<dbReference type="InterPro" id="IPR045351">
    <property type="entry name" value="DUF6531"/>
</dbReference>
<protein>
    <recommendedName>
        <fullName evidence="6">Type IV secretion protein Rhs</fullName>
    </recommendedName>
</protein>
<feature type="domain" description="Teneurin-like YD-shell" evidence="3">
    <location>
        <begin position="919"/>
        <end position="1228"/>
    </location>
</feature>
<dbReference type="OrthoDB" id="9765204at2"/>
<dbReference type="NCBIfam" id="TIGR03696">
    <property type="entry name" value="Rhs_assc_core"/>
    <property type="match status" value="1"/>
</dbReference>
<evidence type="ECO:0000256" key="1">
    <source>
        <dbReference type="ARBA" id="ARBA00022737"/>
    </source>
</evidence>
<dbReference type="EMBL" id="LRXL01000037">
    <property type="protein sequence ID" value="OAB78731.1"/>
    <property type="molecule type" value="Genomic_DNA"/>
</dbReference>
<dbReference type="Pfam" id="PF25023">
    <property type="entry name" value="TEN_YD-shell"/>
    <property type="match status" value="2"/>
</dbReference>
<dbReference type="STRING" id="1763537.ULVI_09115"/>
<evidence type="ECO:0000313" key="4">
    <source>
        <dbReference type="EMBL" id="OAB78731.1"/>
    </source>
</evidence>
<dbReference type="RefSeq" id="WP_082830827.1">
    <property type="nucleotide sequence ID" value="NZ_LRXL01000037.1"/>
</dbReference>